<dbReference type="InterPro" id="IPR020845">
    <property type="entry name" value="AMP-binding_CS"/>
</dbReference>
<evidence type="ECO:0000256" key="4">
    <source>
        <dbReference type="ARBA" id="ARBA00016743"/>
    </source>
</evidence>
<dbReference type="InterPro" id="IPR023213">
    <property type="entry name" value="CAT-like_dom_sf"/>
</dbReference>
<dbReference type="Proteomes" id="UP000248924">
    <property type="component" value="Unassembled WGS sequence"/>
</dbReference>
<dbReference type="GO" id="GO:0016874">
    <property type="term" value="F:ligase activity"/>
    <property type="evidence" value="ECO:0007669"/>
    <property type="project" value="UniProtKB-KW"/>
</dbReference>
<dbReference type="Gene3D" id="2.30.38.10">
    <property type="entry name" value="Luciferase, Domain 3"/>
    <property type="match status" value="1"/>
</dbReference>
<evidence type="ECO:0000256" key="3">
    <source>
        <dbReference type="ARBA" id="ARBA00007380"/>
    </source>
</evidence>
<comment type="cofactor">
    <cofactor evidence="1">
        <name>pantetheine 4'-phosphate</name>
        <dbReference type="ChEBI" id="CHEBI:47942"/>
    </cofactor>
</comment>
<dbReference type="PANTHER" id="PTHR45527">
    <property type="entry name" value="NONRIBOSOMAL PEPTIDE SYNTHETASE"/>
    <property type="match status" value="1"/>
</dbReference>
<dbReference type="Gene3D" id="3.30.559.30">
    <property type="entry name" value="Nonribosomal peptide synthetase, condensation domain"/>
    <property type="match status" value="3"/>
</dbReference>
<dbReference type="Pfam" id="PF13193">
    <property type="entry name" value="AMP-binding_C"/>
    <property type="match status" value="2"/>
</dbReference>
<dbReference type="PANTHER" id="PTHR45527:SF10">
    <property type="entry name" value="PYOCHELIN SYNTHASE PCHF"/>
    <property type="match status" value="1"/>
</dbReference>
<dbReference type="InterPro" id="IPR010071">
    <property type="entry name" value="AA_adenyl_dom"/>
</dbReference>
<dbReference type="FunFam" id="3.30.559.30:FF:000006">
    <property type="entry name" value="Yersiniabactin polyketide/non-ribosomal peptide synthetase"/>
    <property type="match status" value="2"/>
</dbReference>
<evidence type="ECO:0000256" key="7">
    <source>
        <dbReference type="ARBA" id="ARBA00022598"/>
    </source>
</evidence>
<evidence type="ECO:0000256" key="9">
    <source>
        <dbReference type="SAM" id="MobiDB-lite"/>
    </source>
</evidence>
<dbReference type="GO" id="GO:0005737">
    <property type="term" value="C:cytoplasm"/>
    <property type="evidence" value="ECO:0007669"/>
    <property type="project" value="TreeGrafter"/>
</dbReference>
<dbReference type="EMBL" id="POTY01000057">
    <property type="protein sequence ID" value="PZG19353.1"/>
    <property type="molecule type" value="Genomic_DNA"/>
</dbReference>
<feature type="region of interest" description="Disordered" evidence="9">
    <location>
        <begin position="1"/>
        <end position="20"/>
    </location>
</feature>
<evidence type="ECO:0000256" key="1">
    <source>
        <dbReference type="ARBA" id="ARBA00001957"/>
    </source>
</evidence>
<feature type="domain" description="Carrier" evidence="10">
    <location>
        <begin position="2061"/>
        <end position="2136"/>
    </location>
</feature>
<evidence type="ECO:0000256" key="6">
    <source>
        <dbReference type="ARBA" id="ARBA00022553"/>
    </source>
</evidence>
<dbReference type="PROSITE" id="PS50075">
    <property type="entry name" value="CARRIER"/>
    <property type="match status" value="2"/>
</dbReference>
<dbReference type="Gene3D" id="3.40.50.980">
    <property type="match status" value="2"/>
</dbReference>
<feature type="compositionally biased region" description="Basic and acidic residues" evidence="9">
    <location>
        <begin position="1045"/>
        <end position="1058"/>
    </location>
</feature>
<comment type="similarity">
    <text evidence="3">Belongs to the ATP-dependent AMP-binding enzyme family. MbtB subfamily.</text>
</comment>
<dbReference type="Pfam" id="PF00550">
    <property type="entry name" value="PP-binding"/>
    <property type="match status" value="2"/>
</dbReference>
<dbReference type="GO" id="GO:0043041">
    <property type="term" value="P:amino acid activation for nonribosomal peptide biosynthetic process"/>
    <property type="evidence" value="ECO:0007669"/>
    <property type="project" value="TreeGrafter"/>
</dbReference>
<dbReference type="CDD" id="cd19535">
    <property type="entry name" value="Cyc_NRPS"/>
    <property type="match status" value="2"/>
</dbReference>
<feature type="region of interest" description="Disordered" evidence="9">
    <location>
        <begin position="1516"/>
        <end position="1536"/>
    </location>
</feature>
<protein>
    <recommendedName>
        <fullName evidence="4">Phenyloxazoline synthase MbtB</fullName>
    </recommendedName>
    <alternativeName>
        <fullName evidence="8">Mycobactin synthetase protein B</fullName>
    </alternativeName>
</protein>
<dbReference type="InterPro" id="IPR009081">
    <property type="entry name" value="PP-bd_ACP"/>
</dbReference>
<dbReference type="GO" id="GO:0031177">
    <property type="term" value="F:phosphopantetheine binding"/>
    <property type="evidence" value="ECO:0007669"/>
    <property type="project" value="InterPro"/>
</dbReference>
<feature type="region of interest" description="Disordered" evidence="9">
    <location>
        <begin position="436"/>
        <end position="472"/>
    </location>
</feature>
<feature type="domain" description="Carrier" evidence="10">
    <location>
        <begin position="974"/>
        <end position="1049"/>
    </location>
</feature>
<dbReference type="CDD" id="cd05930">
    <property type="entry name" value="A_NRPS"/>
    <property type="match status" value="1"/>
</dbReference>
<dbReference type="FunFam" id="3.40.50.980:FF:000001">
    <property type="entry name" value="Non-ribosomal peptide synthetase"/>
    <property type="match status" value="1"/>
</dbReference>
<dbReference type="Gene3D" id="3.40.50.12780">
    <property type="entry name" value="N-terminal domain of ligase-like"/>
    <property type="match status" value="1"/>
</dbReference>
<dbReference type="InterPro" id="IPR001242">
    <property type="entry name" value="Condensation_dom"/>
</dbReference>
<dbReference type="InterPro" id="IPR020806">
    <property type="entry name" value="PKS_PP-bd"/>
</dbReference>
<keyword evidence="6" id="KW-0597">Phosphoprotein</keyword>
<gene>
    <name evidence="11" type="ORF">C1I95_11680</name>
</gene>
<dbReference type="Gene3D" id="3.30.300.30">
    <property type="match status" value="2"/>
</dbReference>
<dbReference type="NCBIfam" id="TIGR01733">
    <property type="entry name" value="AA-adenyl-dom"/>
    <property type="match status" value="2"/>
</dbReference>
<dbReference type="GO" id="GO:0044550">
    <property type="term" value="P:secondary metabolite biosynthetic process"/>
    <property type="evidence" value="ECO:0007669"/>
    <property type="project" value="TreeGrafter"/>
</dbReference>
<comment type="caution">
    <text evidence="11">The sequence shown here is derived from an EMBL/GenBank/DDBJ whole genome shotgun (WGS) entry which is preliminary data.</text>
</comment>
<evidence type="ECO:0000256" key="8">
    <source>
        <dbReference type="ARBA" id="ARBA00033440"/>
    </source>
</evidence>
<feature type="region of interest" description="Disordered" evidence="9">
    <location>
        <begin position="827"/>
        <end position="846"/>
    </location>
</feature>
<dbReference type="InterPro" id="IPR045851">
    <property type="entry name" value="AMP-bd_C_sf"/>
</dbReference>
<evidence type="ECO:0000259" key="10">
    <source>
        <dbReference type="PROSITE" id="PS50075"/>
    </source>
</evidence>
<dbReference type="Gene3D" id="3.30.559.10">
    <property type="entry name" value="Chloramphenicol acetyltransferase-like domain"/>
    <property type="match status" value="3"/>
</dbReference>
<keyword evidence="5" id="KW-0596">Phosphopantetheine</keyword>
<dbReference type="RefSeq" id="WP_111213828.1">
    <property type="nucleotide sequence ID" value="NZ_POTY01000057.1"/>
</dbReference>
<proteinExistence type="inferred from homology"/>
<dbReference type="FunFam" id="3.30.559.10:FF:000023">
    <property type="entry name" value="Non-ribosomal peptide synthetase"/>
    <property type="match status" value="2"/>
</dbReference>
<keyword evidence="12" id="KW-1185">Reference proteome</keyword>
<dbReference type="CDD" id="cd19531">
    <property type="entry name" value="LCL_NRPS-like"/>
    <property type="match status" value="1"/>
</dbReference>
<feature type="region of interest" description="Disordered" evidence="9">
    <location>
        <begin position="1044"/>
        <end position="1082"/>
    </location>
</feature>
<dbReference type="InterPro" id="IPR042099">
    <property type="entry name" value="ANL_N_sf"/>
</dbReference>
<dbReference type="SUPFAM" id="SSF52777">
    <property type="entry name" value="CoA-dependent acyltransferases"/>
    <property type="match status" value="6"/>
</dbReference>
<organism evidence="11 12">
    <name type="scientific">Micromonospora craterilacus</name>
    <dbReference type="NCBI Taxonomy" id="1655439"/>
    <lineage>
        <taxon>Bacteria</taxon>
        <taxon>Bacillati</taxon>
        <taxon>Actinomycetota</taxon>
        <taxon>Actinomycetes</taxon>
        <taxon>Micromonosporales</taxon>
        <taxon>Micromonosporaceae</taxon>
        <taxon>Micromonospora</taxon>
    </lineage>
</organism>
<dbReference type="InterPro" id="IPR057737">
    <property type="entry name" value="Condensation_MtbB-like"/>
</dbReference>
<sequence length="2590" mass="280343">MTASATSEAPPVPDPTGPAPLSFGQHQMWLLSQTNAAATNLVMAVRLCGPLNLPALRQTLTDVVARHHVLRTAITLSGHDEPVQRVRPAQRLVVRTVDLTALPAADRSGATTALLAQEVARPIDAARPPMLRATAIATAAREHVVVIALHHAASDGWSLNVLAREISQLYAAFGRGEPAPLRGVPAIQYRDYAIDQRHRHRTPSGQTVADDVLDPVELPLDRPRDRDQPRPARTVVTALPPRLTNRLAELRRAAGGTTFMLVVTALAGLLRRIDDGETVTIGTLAAGRSDPRLDALIGYFPNLLQLRIPVQQDTTFRQLWRRVRDECLRAYSQPERPYADGATATEQRASRRALSVLCVAQPPAAVPNLPGVRVEAVDVPHPFAQFDLTIEIRELSGSLRLGLQYDASVLDDATVTLLARYLTNVLQQIAENPDLPCRSVRLDRPPARPTAVSRQPGAGAPSPDGTRSPEAGLGYPDLAAAFEAQARRTPDAVAVAHRGTALTYRALNERANQWAHALLAANVQHEQPVGVHLPRSPDAVAALLAVLKAGAAYLPLDPTYPQARLRAVLVDAAAHCLITTDALAAHLDGVPGLRVDAATAEWATQPRHDPGRTLTPDHLAYLMYTSGSTGNPKGVLGTHGALLRRLSWMWTEHPYAVGERAAQRTPLGFIDSLTETLGPLLAGVPIEIVDSAEAADPDRLAAALSRHQVTRLVVVPTLLRPLLDTGTRLRAMRLCVTSGERLPAGLARRFHQVLPGVTLLNLYGSTEVAGDATAGRIAPDDTVTIGRPITGVTTVVVDRDDNPAAALVPGDLLVGGATLARGYHARPGETADRFRPDPGTRGARTFHTGDLARRRPDGQLVLLGRRDDQLKVRGVRVEPAEVEDTLLAHPAVAEALVAAVPDATGTETLVGYLVLAADHHPDEVRAHLQALLPAGSMPSLLVAVPELPRTPGGKVDRRSLPPPAATAAPVTAAALNGATERTVAEVFTELLPAGWRTANDDFFALGGHSITAVAVVARLRRRCAVPLHLRDLVDAPTIATLARLIDTRRRPPRPHEPGEAAAPDGSASGPPGPQPRPGQHEPFPLTEVQQAYWVGRTGELPLGNVSTHAYFELDVAGRLDVPRLEAAVRRLVDRHPALRAVVSDSGEQRVRADVPPYQIPVDDLRNLPAGTADARQAEVRAEMSHQVLDARTWPLFDIRVTTRSTGTRVHVSVDALVADAYSVHLLTQELGQLYHRPETRLPPLRLTFRDVVVARREAQAGPEYQRALRYWQDRLSTLPPGPRLPLAAEPESVTRPVFRRLARRLDADTWQAFTDRAAAAGVTASVGLLTAFTTTLTAWSRTPHYTVMLTLFNRHGDHPDLHQIVGDFTSVAPLEVDQRAIRSFQNQARRLQHQLWTDLDHHAVSGVTVLREWNRRLGGPPRPLIPVVFTSNLGLPDPTALHADPAPPLGEPGYGITQTPQAYLDHQVAQTPDGLTLHWDAIADLFPDGVLDDMCDTYVHLLHDLATGRRSWAQPVRGLLPPPQRRHRATVNSSARPLSPATLTDLVAAAAAATPDAPAVITPDQRLTYRELTVRAGRIAHWLRGQGAADGGLVGVVATKGWEQAVAALAVVAAGCAYLPLDPELPDQRMRLLADQTRLRYVLTQRNLTGRLAGLSGVAELAVDDAGPWAGQPPELPSGHRPDQLAYVIFTSGSTGLPKGVMIDHRGAVNTILDINRRFGVTADDRVLGLSALSFDLSVYDLFGSWAAGGAVVLPDPARLRDPGHWIDLLRRHRVTVWNSVPALMTLAVEHPAAGAAEPGQGLAGLRLVLLSGDWIPPSLPDRVRRLAPNASVISLGGATEASIWSVYHTIATVDPGWASIPYGRPLSNQRLHVLDADHEPRPDWVAGDLYIAGTGLARGYWNDPERTTAQFHRHPRTGERLYRTGDLARYLPGGDLEFLGREDLQVKVNGYRVELGEIETALRALPGVADCAVTAVGRRDGDRRLAAFYVPATDSATQPAALLAALRTALPSYLVPGTLTALTALPVTGNGKVDRAALLALAAGRGDPAPPTPPATPENLPDAGMAAQIAQLWAAVLDTDDATPEANFFDLGGTSVVAMRLLAQLEQSIGARIPLRRLYEAPTLAELAAAVAAATATGPSAEPLPTVVPRPELAHEPFALTDLQQAYWLGRRTGMSLGGVGTHSYLELDVRDLDVDRLETALNHLVARHPALRTVVGADGTQRVLAEVPDYRVPRRDVRGRDRDILERLRAQLSHVVHDVTRWPSFAVAATRLDDTLTRLHLSVDLMIADAWSFHILRHDLLLLYAEPDADLPALTCTFRDYVVALGQLHRHPVRQQAQRYWRDRIPHLPPAPALPLTGELSHLERPHFVRVEDRLAPATWRALRAAAARHQLTPSGLLCAAFAEVLAMYTQKGRFTLNVTTFNRPPMHPEIDQVVGDFTATTLLAVDATAPTFARRAAVLQQQLFDDLQHRQVTGVEVLRLLRAAEDRRVQPVAPVVFTSLLGLDDSGTDTAALAWPAEPVYAISQTPQVLLDHQVSEHDGALVYVWDHVAEAFPDGLVATMFDGYRRLLHALTTDGGYWEVPPAWTL</sequence>
<reference evidence="11 12" key="1">
    <citation type="submission" date="2018-01" db="EMBL/GenBank/DDBJ databases">
        <title>Draft genome sequence of Jishengella sp. NA12.</title>
        <authorList>
            <person name="Sahin N."/>
            <person name="Ay H."/>
            <person name="Saygin H."/>
        </authorList>
    </citation>
    <scope>NUCLEOTIDE SEQUENCE [LARGE SCALE GENOMIC DNA]</scope>
    <source>
        <strain evidence="11 12">NA12</strain>
    </source>
</reference>
<dbReference type="InterPro" id="IPR029058">
    <property type="entry name" value="AB_hydrolase_fold"/>
</dbReference>
<dbReference type="InterPro" id="IPR000873">
    <property type="entry name" value="AMP-dep_synth/lig_dom"/>
</dbReference>
<dbReference type="Pfam" id="PF00501">
    <property type="entry name" value="AMP-binding"/>
    <property type="match status" value="2"/>
</dbReference>
<dbReference type="PROSITE" id="PS00012">
    <property type="entry name" value="PHOSPHOPANTETHEINE"/>
    <property type="match status" value="1"/>
</dbReference>
<evidence type="ECO:0000256" key="2">
    <source>
        <dbReference type="ARBA" id="ARBA00005102"/>
    </source>
</evidence>
<dbReference type="InterPro" id="IPR006162">
    <property type="entry name" value="Ppantetheine_attach_site"/>
</dbReference>
<dbReference type="GO" id="GO:0000036">
    <property type="term" value="F:acyl carrier activity"/>
    <property type="evidence" value="ECO:0007669"/>
    <property type="project" value="TreeGrafter"/>
</dbReference>
<dbReference type="InterPro" id="IPR036736">
    <property type="entry name" value="ACP-like_sf"/>
</dbReference>
<dbReference type="Gene3D" id="1.10.1200.10">
    <property type="entry name" value="ACP-like"/>
    <property type="match status" value="1"/>
</dbReference>
<comment type="pathway">
    <text evidence="2">Siderophore biosynthesis; mycobactin biosynthesis.</text>
</comment>
<dbReference type="Gene3D" id="3.40.50.1820">
    <property type="entry name" value="alpha/beta hydrolase"/>
    <property type="match status" value="1"/>
</dbReference>
<name>A0A2W2E9Y1_9ACTN</name>
<dbReference type="SUPFAM" id="SSF47336">
    <property type="entry name" value="ACP-like"/>
    <property type="match status" value="2"/>
</dbReference>
<dbReference type="OrthoDB" id="5476914at2"/>
<feature type="compositionally biased region" description="Low complexity" evidence="9">
    <location>
        <begin position="1059"/>
        <end position="1069"/>
    </location>
</feature>
<dbReference type="Pfam" id="PF00668">
    <property type="entry name" value="Condensation"/>
    <property type="match status" value="3"/>
</dbReference>
<dbReference type="FunFam" id="3.40.50.12780:FF:000012">
    <property type="entry name" value="Non-ribosomal peptide synthetase"/>
    <property type="match status" value="1"/>
</dbReference>
<dbReference type="SUPFAM" id="SSF56801">
    <property type="entry name" value="Acetyl-CoA synthetase-like"/>
    <property type="match status" value="2"/>
</dbReference>
<evidence type="ECO:0000313" key="12">
    <source>
        <dbReference type="Proteomes" id="UP000248924"/>
    </source>
</evidence>
<accession>A0A2W2E9Y1</accession>
<dbReference type="PROSITE" id="PS00455">
    <property type="entry name" value="AMP_BINDING"/>
    <property type="match status" value="2"/>
</dbReference>
<feature type="compositionally biased region" description="Basic and acidic residues" evidence="9">
    <location>
        <begin position="827"/>
        <end position="838"/>
    </location>
</feature>
<dbReference type="SMART" id="SM00823">
    <property type="entry name" value="PKS_PP"/>
    <property type="match status" value="2"/>
</dbReference>
<evidence type="ECO:0000313" key="11">
    <source>
        <dbReference type="EMBL" id="PZG19353.1"/>
    </source>
</evidence>
<dbReference type="InterPro" id="IPR025110">
    <property type="entry name" value="AMP-bd_C"/>
</dbReference>
<keyword evidence="7" id="KW-0436">Ligase</keyword>
<evidence type="ECO:0000256" key="5">
    <source>
        <dbReference type="ARBA" id="ARBA00022450"/>
    </source>
</evidence>